<accession>A0A9X0U4Z8</accession>
<gene>
    <name evidence="1" type="ORF">HDF14_003593</name>
</gene>
<organism evidence="1 2">
    <name type="scientific">Tunturiibacter gelidiferens</name>
    <dbReference type="NCBI Taxonomy" id="3069689"/>
    <lineage>
        <taxon>Bacteria</taxon>
        <taxon>Pseudomonadati</taxon>
        <taxon>Acidobacteriota</taxon>
        <taxon>Terriglobia</taxon>
        <taxon>Terriglobales</taxon>
        <taxon>Acidobacteriaceae</taxon>
        <taxon>Tunturiibacter</taxon>
    </lineage>
</organism>
<reference evidence="1 2" key="1">
    <citation type="submission" date="2020-08" db="EMBL/GenBank/DDBJ databases">
        <title>Genomic Encyclopedia of Type Strains, Phase IV (KMG-V): Genome sequencing to study the core and pangenomes of soil and plant-associated prokaryotes.</title>
        <authorList>
            <person name="Whitman W."/>
        </authorList>
    </citation>
    <scope>NUCLEOTIDE SEQUENCE [LARGE SCALE GENOMIC DNA]</scope>
    <source>
        <strain evidence="1 2">X5P2</strain>
    </source>
</reference>
<protein>
    <submittedName>
        <fullName evidence="1">Uncharacterized protein</fullName>
    </submittedName>
</protein>
<dbReference type="AlphaFoldDB" id="A0A9X0U4Z8"/>
<evidence type="ECO:0000313" key="1">
    <source>
        <dbReference type="EMBL" id="MBB5329964.1"/>
    </source>
</evidence>
<evidence type="ECO:0000313" key="2">
    <source>
        <dbReference type="Proteomes" id="UP000535182"/>
    </source>
</evidence>
<dbReference type="EMBL" id="JACHEB010000008">
    <property type="protein sequence ID" value="MBB5329964.1"/>
    <property type="molecule type" value="Genomic_DNA"/>
</dbReference>
<comment type="caution">
    <text evidence="1">The sequence shown here is derived from an EMBL/GenBank/DDBJ whole genome shotgun (WGS) entry which is preliminary data.</text>
</comment>
<sequence length="88" mass="9809">MRFEGRGKLYNRSDPDPGTEEYAAVGGTIFGLTVIAFVSSACIPPYGLSAETVGYWLGGFFYVGEIEDFAILREVRPERGDSYWRARC</sequence>
<name>A0A9X0U4Z8_9BACT</name>
<keyword evidence="2" id="KW-1185">Reference proteome</keyword>
<dbReference type="Proteomes" id="UP000535182">
    <property type="component" value="Unassembled WGS sequence"/>
</dbReference>
<proteinExistence type="predicted"/>